<dbReference type="InterPro" id="IPR041588">
    <property type="entry name" value="Integrase_H2C2"/>
</dbReference>
<dbReference type="FunFam" id="1.10.340.70:FF:000001">
    <property type="entry name" value="Retrovirus-related Pol polyprotein from transposon gypsy-like Protein"/>
    <property type="match status" value="1"/>
</dbReference>
<keyword evidence="8" id="KW-1185">Reference proteome</keyword>
<gene>
    <name evidence="7" type="ORF">GH714_043994</name>
</gene>
<feature type="compositionally biased region" description="Basic and acidic residues" evidence="5">
    <location>
        <begin position="518"/>
        <end position="546"/>
    </location>
</feature>
<keyword evidence="1" id="KW-0808">Transferase</keyword>
<comment type="caution">
    <text evidence="7">The sequence shown here is derived from an EMBL/GenBank/DDBJ whole genome shotgun (WGS) entry which is preliminary data.</text>
</comment>
<dbReference type="InterPro" id="IPR050951">
    <property type="entry name" value="Retrovirus_Pol_polyprotein"/>
</dbReference>
<evidence type="ECO:0000259" key="6">
    <source>
        <dbReference type="Pfam" id="PF17921"/>
    </source>
</evidence>
<evidence type="ECO:0000256" key="1">
    <source>
        <dbReference type="ARBA" id="ARBA00022679"/>
    </source>
</evidence>
<dbReference type="Pfam" id="PF13975">
    <property type="entry name" value="gag-asp_proteas"/>
    <property type="match status" value="1"/>
</dbReference>
<dbReference type="InterPro" id="IPR036397">
    <property type="entry name" value="RNaseH_sf"/>
</dbReference>
<dbReference type="EMBL" id="JAAGAX010000356">
    <property type="protein sequence ID" value="KAF2282346.1"/>
    <property type="molecule type" value="Genomic_DNA"/>
</dbReference>
<dbReference type="GO" id="GO:0003676">
    <property type="term" value="F:nucleic acid binding"/>
    <property type="evidence" value="ECO:0007669"/>
    <property type="project" value="InterPro"/>
</dbReference>
<dbReference type="AlphaFoldDB" id="A0A6A6K2Q7"/>
<keyword evidence="2" id="KW-0548">Nucleotidyltransferase</keyword>
<dbReference type="GO" id="GO:0004519">
    <property type="term" value="F:endonuclease activity"/>
    <property type="evidence" value="ECO:0007669"/>
    <property type="project" value="UniProtKB-KW"/>
</dbReference>
<dbReference type="InterPro" id="IPR021109">
    <property type="entry name" value="Peptidase_aspartic_dom_sf"/>
</dbReference>
<protein>
    <recommendedName>
        <fullName evidence="6">Integrase zinc-binding domain-containing protein</fullName>
    </recommendedName>
</protein>
<dbReference type="Proteomes" id="UP000467840">
    <property type="component" value="Unassembled WGS sequence"/>
</dbReference>
<dbReference type="CDD" id="cd00303">
    <property type="entry name" value="retropepsin_like"/>
    <property type="match status" value="1"/>
</dbReference>
<dbReference type="GO" id="GO:0016779">
    <property type="term" value="F:nucleotidyltransferase activity"/>
    <property type="evidence" value="ECO:0007669"/>
    <property type="project" value="UniProtKB-KW"/>
</dbReference>
<sequence>MGSLQLAAIQAKPKEATKEKMGRLFVQASLGGKEVRALVDTGASDNFLKFEEAQRLGIRYTPEMGWLKAVNSNPSPIHGVARDVPVKLGEWHGNLDFSIVSMDDYSCVLGVAFMDKVKAIPIPFANNNVATSYFLTQKKLSPKQARWQVFLADFDFTMEYKPGRANLVADALSRKAELAATSQPNLALLDRIREGMQQDPQAKCLMEMISQGKTRRFWLDGGLVRTKRGSVYIPKWGSLRREVLKECHDSLWAGHPGARRTMALVERAYYWPRMVDDIELYVKTCLVCQQDKGEQRKPGGLLEPLPTPERPWESVSIDFIIGLPTVEGCGNIMVIVDRFSKYGVFVPVPKRFDARDAARLFFKHVVKVRFDGCKSLWGKREVRVDGRQHGRKWNFSQTGLPGELGSNWVLLEQMRLSLRARAQNEVHCWHRACWAEGRPKRGSGGLARARRPIGRVGATCGRDRPKTRFSVQGAGPRPRRARGNSRQTARGNEVQMASGKARRARDEVQICAGAAGRQRAETRFKSAKREQQARAGQARREDETRF</sequence>
<proteinExistence type="predicted"/>
<dbReference type="SUPFAM" id="SSF50630">
    <property type="entry name" value="Acid proteases"/>
    <property type="match status" value="1"/>
</dbReference>
<dbReference type="InterPro" id="IPR012337">
    <property type="entry name" value="RNaseH-like_sf"/>
</dbReference>
<keyword evidence="4" id="KW-0378">Hydrolase</keyword>
<feature type="domain" description="Integrase zinc-binding" evidence="6">
    <location>
        <begin position="238"/>
        <end position="292"/>
    </location>
</feature>
<evidence type="ECO:0000256" key="2">
    <source>
        <dbReference type="ARBA" id="ARBA00022695"/>
    </source>
</evidence>
<name>A0A6A6K2Q7_HEVBR</name>
<evidence type="ECO:0000256" key="3">
    <source>
        <dbReference type="ARBA" id="ARBA00022722"/>
    </source>
</evidence>
<dbReference type="Pfam" id="PF17921">
    <property type="entry name" value="Integrase_H2C2"/>
    <property type="match status" value="1"/>
</dbReference>
<organism evidence="7 8">
    <name type="scientific">Hevea brasiliensis</name>
    <name type="common">Para rubber tree</name>
    <name type="synonym">Siphonia brasiliensis</name>
    <dbReference type="NCBI Taxonomy" id="3981"/>
    <lineage>
        <taxon>Eukaryota</taxon>
        <taxon>Viridiplantae</taxon>
        <taxon>Streptophyta</taxon>
        <taxon>Embryophyta</taxon>
        <taxon>Tracheophyta</taxon>
        <taxon>Spermatophyta</taxon>
        <taxon>Magnoliopsida</taxon>
        <taxon>eudicotyledons</taxon>
        <taxon>Gunneridae</taxon>
        <taxon>Pentapetalae</taxon>
        <taxon>rosids</taxon>
        <taxon>fabids</taxon>
        <taxon>Malpighiales</taxon>
        <taxon>Euphorbiaceae</taxon>
        <taxon>Crotonoideae</taxon>
        <taxon>Micrandreae</taxon>
        <taxon>Hevea</taxon>
    </lineage>
</organism>
<evidence type="ECO:0000256" key="4">
    <source>
        <dbReference type="ARBA" id="ARBA00022759"/>
    </source>
</evidence>
<dbReference type="SUPFAM" id="SSF53098">
    <property type="entry name" value="Ribonuclease H-like"/>
    <property type="match status" value="1"/>
</dbReference>
<dbReference type="Gene3D" id="3.30.420.10">
    <property type="entry name" value="Ribonuclease H-like superfamily/Ribonuclease H"/>
    <property type="match status" value="1"/>
</dbReference>
<evidence type="ECO:0000256" key="5">
    <source>
        <dbReference type="SAM" id="MobiDB-lite"/>
    </source>
</evidence>
<dbReference type="Gene3D" id="1.10.340.70">
    <property type="match status" value="1"/>
</dbReference>
<keyword evidence="4" id="KW-0255">Endonuclease</keyword>
<dbReference type="PANTHER" id="PTHR37984:SF5">
    <property type="entry name" value="PROTEIN NYNRIN-LIKE"/>
    <property type="match status" value="1"/>
</dbReference>
<evidence type="ECO:0000313" key="7">
    <source>
        <dbReference type="EMBL" id="KAF2282346.1"/>
    </source>
</evidence>
<feature type="region of interest" description="Disordered" evidence="5">
    <location>
        <begin position="456"/>
        <end position="546"/>
    </location>
</feature>
<reference evidence="7 8" key="1">
    <citation type="journal article" date="2020" name="Mol. Plant">
        <title>The Chromosome-Based Rubber Tree Genome Provides New Insights into Spurge Genome Evolution and Rubber Biosynthesis.</title>
        <authorList>
            <person name="Liu J."/>
            <person name="Shi C."/>
            <person name="Shi C.C."/>
            <person name="Li W."/>
            <person name="Zhang Q.J."/>
            <person name="Zhang Y."/>
            <person name="Li K."/>
            <person name="Lu H.F."/>
            <person name="Shi C."/>
            <person name="Zhu S.T."/>
            <person name="Xiao Z.Y."/>
            <person name="Nan H."/>
            <person name="Yue Y."/>
            <person name="Zhu X.G."/>
            <person name="Wu Y."/>
            <person name="Hong X.N."/>
            <person name="Fan G.Y."/>
            <person name="Tong Y."/>
            <person name="Zhang D."/>
            <person name="Mao C.L."/>
            <person name="Liu Y.L."/>
            <person name="Hao S.J."/>
            <person name="Liu W.Q."/>
            <person name="Lv M.Q."/>
            <person name="Zhang H.B."/>
            <person name="Liu Y."/>
            <person name="Hu-Tang G.R."/>
            <person name="Wang J.P."/>
            <person name="Wang J.H."/>
            <person name="Sun Y.H."/>
            <person name="Ni S.B."/>
            <person name="Chen W.B."/>
            <person name="Zhang X.C."/>
            <person name="Jiao Y.N."/>
            <person name="Eichler E.E."/>
            <person name="Li G.H."/>
            <person name="Liu X."/>
            <person name="Gao L.Z."/>
        </authorList>
    </citation>
    <scope>NUCLEOTIDE SEQUENCE [LARGE SCALE GENOMIC DNA]</scope>
    <source>
        <strain evidence="8">cv. GT1</strain>
        <tissue evidence="7">Leaf</tissue>
    </source>
</reference>
<keyword evidence="3" id="KW-0540">Nuclease</keyword>
<accession>A0A6A6K2Q7</accession>
<dbReference type="Gene3D" id="2.40.70.10">
    <property type="entry name" value="Acid Proteases"/>
    <property type="match status" value="1"/>
</dbReference>
<dbReference type="PANTHER" id="PTHR37984">
    <property type="entry name" value="PROTEIN CBG26694"/>
    <property type="match status" value="1"/>
</dbReference>
<evidence type="ECO:0000313" key="8">
    <source>
        <dbReference type="Proteomes" id="UP000467840"/>
    </source>
</evidence>